<proteinExistence type="predicted"/>
<dbReference type="EMBL" id="AE017199">
    <property type="protein sequence ID" value="AAR39050.1"/>
    <property type="molecule type" value="Genomic_DNA"/>
</dbReference>
<keyword evidence="2" id="KW-1185">Reference proteome</keyword>
<dbReference type="Proteomes" id="UP000000578">
    <property type="component" value="Chromosome"/>
</dbReference>
<dbReference type="AlphaFoldDB" id="Q74MQ2"/>
<protein>
    <submittedName>
        <fullName evidence="1">NEQ196</fullName>
    </submittedName>
</protein>
<dbReference type="HOGENOM" id="CLU_2285105_0_0_2"/>
<reference evidence="1 2" key="1">
    <citation type="journal article" date="2003" name="Proc. Natl. Acad. Sci. U.S.A.">
        <title>The genome of Nanoarchaeum equitans: insights into early archaeal evolution and derived parasitism.</title>
        <authorList>
            <person name="Waters E."/>
            <person name="Hohn M.J."/>
            <person name="Ahel I."/>
            <person name="Graham D.E."/>
            <person name="Adams M.D."/>
            <person name="Barnstead M."/>
            <person name="Beeson K.Y."/>
            <person name="Bibbs L."/>
            <person name="Bolanos R."/>
            <person name="Keller M."/>
            <person name="Kretz K."/>
            <person name="Lin X."/>
            <person name="Mathur E."/>
            <person name="Ni J."/>
            <person name="Podar M."/>
            <person name="Richardson T."/>
            <person name="Sutton G.G."/>
            <person name="Simon M."/>
            <person name="Soll D."/>
            <person name="Stetter K.O."/>
            <person name="Short J.M."/>
            <person name="Noordewier M."/>
        </authorList>
    </citation>
    <scope>NUCLEOTIDE SEQUENCE [LARGE SCALE GENOMIC DNA]</scope>
    <source>
        <strain evidence="1 2">Kin4-M</strain>
    </source>
</reference>
<sequence>MRANKNIDNILSMGIAFNKTNGTNVPINTNKVCIKSCKNLCIIVYTGDSYRIITDNISKELKNVIEILSKYRLTEYIESIEIKELTLEDVFAYFVNQQWKE</sequence>
<dbReference type="EnsemblBacteria" id="AAR39050">
    <property type="protein sequence ID" value="AAR39050"/>
    <property type="gene ID" value="NEQ196"/>
</dbReference>
<name>Q74MQ2_NANEQ</name>
<gene>
    <name evidence="1" type="ordered locus">NEQ196</name>
</gene>
<evidence type="ECO:0000313" key="2">
    <source>
        <dbReference type="Proteomes" id="UP000000578"/>
    </source>
</evidence>
<dbReference type="BioCyc" id="NEQU228908:GJB6-211-MONOMER"/>
<evidence type="ECO:0000313" key="1">
    <source>
        <dbReference type="EMBL" id="AAR39050.1"/>
    </source>
</evidence>
<accession>Q74MQ2</accession>
<organism evidence="1 2">
    <name type="scientific">Nanoarchaeum equitans (strain Kin4-M)</name>
    <dbReference type="NCBI Taxonomy" id="228908"/>
    <lineage>
        <taxon>Archaea</taxon>
        <taxon>Nanobdellota</taxon>
        <taxon>Candidatus Nanoarchaeia</taxon>
        <taxon>Nanoarchaeales</taxon>
        <taxon>Nanoarchaeaceae</taxon>
        <taxon>Nanoarchaeum</taxon>
    </lineage>
</organism>
<dbReference type="STRING" id="228908.NEQ196"/>
<dbReference type="KEGG" id="neq:NEQ196"/>